<dbReference type="GeneID" id="62201800"/>
<reference evidence="1" key="1">
    <citation type="submission" date="2020-01" db="EMBL/GenBank/DDBJ databases">
        <authorList>
            <person name="Feng Z.H.Z."/>
        </authorList>
    </citation>
    <scope>NUCLEOTIDE SEQUENCE</scope>
    <source>
        <strain evidence="1">CBS107.38</strain>
    </source>
</reference>
<sequence>MKMPQSLIYYPSFGWLACVDRRGHGESQRVEVGLCTRATPSPLRLQNHGFPCLITPTLSSAR</sequence>
<proteinExistence type="predicted"/>
<dbReference type="EMBL" id="JAAABM010000004">
    <property type="protein sequence ID" value="KAF7678194.1"/>
    <property type="molecule type" value="Genomic_DNA"/>
</dbReference>
<evidence type="ECO:0000313" key="1">
    <source>
        <dbReference type="EMBL" id="KAF7678194.1"/>
    </source>
</evidence>
<accession>A0A8H7B6P4</accession>
<reference evidence="1" key="2">
    <citation type="submission" date="2020-08" db="EMBL/GenBank/DDBJ databases">
        <title>Draft Genome Sequence of Cumin Blight Pathogen Alternaria burnsii.</title>
        <authorList>
            <person name="Feng Z."/>
        </authorList>
    </citation>
    <scope>NUCLEOTIDE SEQUENCE</scope>
    <source>
        <strain evidence="1">CBS107.38</strain>
    </source>
</reference>
<gene>
    <name evidence="1" type="ORF">GT037_003575</name>
</gene>
<comment type="caution">
    <text evidence="1">The sequence shown here is derived from an EMBL/GenBank/DDBJ whole genome shotgun (WGS) entry which is preliminary data.</text>
</comment>
<dbReference type="RefSeq" id="XP_038788329.1">
    <property type="nucleotide sequence ID" value="XM_038928622.1"/>
</dbReference>
<evidence type="ECO:0000313" key="2">
    <source>
        <dbReference type="Proteomes" id="UP000596902"/>
    </source>
</evidence>
<dbReference type="PROSITE" id="PS51257">
    <property type="entry name" value="PROKAR_LIPOPROTEIN"/>
    <property type="match status" value="1"/>
</dbReference>
<dbReference type="Proteomes" id="UP000596902">
    <property type="component" value="Unassembled WGS sequence"/>
</dbReference>
<name>A0A8H7B6P4_9PLEO</name>
<dbReference type="AlphaFoldDB" id="A0A8H7B6P4"/>
<organism evidence="1 2">
    <name type="scientific">Alternaria burnsii</name>
    <dbReference type="NCBI Taxonomy" id="1187904"/>
    <lineage>
        <taxon>Eukaryota</taxon>
        <taxon>Fungi</taxon>
        <taxon>Dikarya</taxon>
        <taxon>Ascomycota</taxon>
        <taxon>Pezizomycotina</taxon>
        <taxon>Dothideomycetes</taxon>
        <taxon>Pleosporomycetidae</taxon>
        <taxon>Pleosporales</taxon>
        <taxon>Pleosporineae</taxon>
        <taxon>Pleosporaceae</taxon>
        <taxon>Alternaria</taxon>
        <taxon>Alternaria sect. Alternaria</taxon>
    </lineage>
</organism>
<keyword evidence="2" id="KW-1185">Reference proteome</keyword>
<protein>
    <submittedName>
        <fullName evidence="1">Uncharacterized protein</fullName>
    </submittedName>
</protein>